<keyword evidence="1" id="KW-0378">Hydrolase</keyword>
<dbReference type="Gene3D" id="3.40.50.11190">
    <property type="match status" value="1"/>
</dbReference>
<organism evidence="1 2">
    <name type="scientific">Asticcacaulis currens</name>
    <dbReference type="NCBI Taxonomy" id="2984210"/>
    <lineage>
        <taxon>Bacteria</taxon>
        <taxon>Pseudomonadati</taxon>
        <taxon>Pseudomonadota</taxon>
        <taxon>Alphaproteobacteria</taxon>
        <taxon>Caulobacterales</taxon>
        <taxon>Caulobacteraceae</taxon>
        <taxon>Asticcacaulis</taxon>
    </lineage>
</organism>
<name>A0ABT5I916_9CAUL</name>
<dbReference type="EMBL" id="JAQQKW010000001">
    <property type="protein sequence ID" value="MDC7692679.1"/>
    <property type="molecule type" value="Genomic_DNA"/>
</dbReference>
<sequence length="329" mass="35617">MRIWVRTEASTRIGLGHFMRCYALAEAARMQGHEVVFLINDIAEAAIQRLLNLGIRCRHLDTSIGTPQDVAALRAVIAPGEVIVSDSYAIGPDYYNDLYTDYILVAMDDLAVVRPLNVHLLINAAPSAETRPYDQIAPYAVKCLGPAYALIRHEFRQTYPLPPRGHVSVIFGGSDPYGFTARCAEALADMGAAEIRLIVGPAHNDVDSLRALCARREECRLYLSPDNVAEVLSGATLVVTAAGGSLNEVAAMKLCALGLVVADNQASWLLSSPFPMLDARDGWPEGFEATVCTLLDRPDVRSSIAMRAHAQIDGRGCERVLSAIASLTL</sequence>
<reference evidence="1 2" key="1">
    <citation type="submission" date="2023-01" db="EMBL/GenBank/DDBJ databases">
        <title>Novel species of the genus Asticcacaulis isolated from rivers.</title>
        <authorList>
            <person name="Lu H."/>
        </authorList>
    </citation>
    <scope>NUCLEOTIDE SEQUENCE [LARGE SCALE GENOMIC DNA]</scope>
    <source>
        <strain evidence="1 2">DXS10W</strain>
    </source>
</reference>
<gene>
    <name evidence="1" type="primary">pseG</name>
    <name evidence="1" type="ORF">PQU94_00125</name>
</gene>
<dbReference type="SUPFAM" id="SSF53756">
    <property type="entry name" value="UDP-Glycosyltransferase/glycogen phosphorylase"/>
    <property type="match status" value="1"/>
</dbReference>
<dbReference type="Proteomes" id="UP001216595">
    <property type="component" value="Unassembled WGS sequence"/>
</dbReference>
<dbReference type="GO" id="GO:0016787">
    <property type="term" value="F:hydrolase activity"/>
    <property type="evidence" value="ECO:0007669"/>
    <property type="project" value="UniProtKB-KW"/>
</dbReference>
<accession>A0ABT5I916</accession>
<dbReference type="RefSeq" id="WP_272739452.1">
    <property type="nucleotide sequence ID" value="NZ_JAQQKW010000001.1"/>
</dbReference>
<dbReference type="InterPro" id="IPR020023">
    <property type="entry name" value="PseG"/>
</dbReference>
<comment type="caution">
    <text evidence="1">The sequence shown here is derived from an EMBL/GenBank/DDBJ whole genome shotgun (WGS) entry which is preliminary data.</text>
</comment>
<evidence type="ECO:0000313" key="2">
    <source>
        <dbReference type="Proteomes" id="UP001216595"/>
    </source>
</evidence>
<protein>
    <submittedName>
        <fullName evidence="1">UDP-2,4-diacetamido-2,4, 6-trideoxy-beta-L-altropyranose hydrolase</fullName>
        <ecNumber evidence="1">3.6.1.57</ecNumber>
    </submittedName>
</protein>
<dbReference type="NCBIfam" id="TIGR03590">
    <property type="entry name" value="PseG"/>
    <property type="match status" value="1"/>
</dbReference>
<evidence type="ECO:0000313" key="1">
    <source>
        <dbReference type="EMBL" id="MDC7692679.1"/>
    </source>
</evidence>
<dbReference type="EC" id="3.6.1.57" evidence="1"/>
<proteinExistence type="predicted"/>
<dbReference type="Gene3D" id="3.40.50.2000">
    <property type="entry name" value="Glycogen Phosphorylase B"/>
    <property type="match status" value="1"/>
</dbReference>
<keyword evidence="2" id="KW-1185">Reference proteome</keyword>